<dbReference type="STRING" id="246199.CUS_7146"/>
<dbReference type="EMBL" id="ADKM02000091">
    <property type="protein sequence ID" value="EGC02695.1"/>
    <property type="molecule type" value="Genomic_DNA"/>
</dbReference>
<evidence type="ECO:0000256" key="3">
    <source>
        <dbReference type="ARBA" id="ARBA00023163"/>
    </source>
</evidence>
<accession>E9SDG0</accession>
<dbReference type="InterPro" id="IPR046335">
    <property type="entry name" value="LacI/GalR-like_sensor"/>
</dbReference>
<evidence type="ECO:0000313" key="6">
    <source>
        <dbReference type="EMBL" id="EGC02695.1"/>
    </source>
</evidence>
<dbReference type="Gene3D" id="3.30.70.270">
    <property type="match status" value="1"/>
</dbReference>
<evidence type="ECO:0000256" key="1">
    <source>
        <dbReference type="ARBA" id="ARBA00023015"/>
    </source>
</evidence>
<dbReference type="SMART" id="SM00267">
    <property type="entry name" value="GGDEF"/>
    <property type="match status" value="1"/>
</dbReference>
<dbReference type="eggNOG" id="COG2199">
    <property type="taxonomic scope" value="Bacteria"/>
</dbReference>
<dbReference type="SUPFAM" id="SSF55073">
    <property type="entry name" value="Nucleotide cyclase"/>
    <property type="match status" value="1"/>
</dbReference>
<feature type="domain" description="GGDEF" evidence="5">
    <location>
        <begin position="497"/>
        <end position="631"/>
    </location>
</feature>
<sequence>MKNDHKQRTLIGVVINEPDLDFYSKTMYYIQKEIFAHDSDAAIFNTLLTQEDQFCIENSVFSLINPKLIDGLLVFGGTIRSEEVSAEVRRFIDHSGIPAIYVETDPVTPACVMFDNDECTDKVVRHLTEWHNVRDVCYVSGPEKSLFHQRLLTSFRKSFAEQGIDLTEDRVFYGNDWVCDFGIIANDIIRRGLPEAIVCCSDFTAAGMLGALSERGVDVPEDVIVTGYSRNEPFASDYVNITGIERRPETMAVEAVRRLMSAVTGEEYVPAEKKPCCVLRKGVTCGCERIDYAALARSAMDNMVSTRRDGFDSYYNVMSENLISAVNMDEFLWRLDWYTKYLGDFEGFWLCLNDGIMHVPGDKLEGYSETMYIPYSHQNGAGAVPGGAGFNRQELLPAIFESRDKPMAFIFNCLHFRHVNYGYTVLSYGDTGAFFDRHYVMWLRYTAIAIDKQRRHMLYNDTVSEDQVRDPLTGLLNVRGYKNIMKQRCGKFNFPDKLMRIISVDVENLRGINSAYGYGEGDRVLQRLGMVLNNSAGDDDICVRVSGDEFFICGLIDAAVPVDDVPGNLERNLDAFNTSSNFDYGVHFYTSRVTAPVTTPDILDTLPYEANYQRTLVKDNHNKKRRVISNEDGLQISDNFDPEERKLVSKMLNDNLLTYHFQPIVSAKTGDIVAYEALMRSGGDIKLSPISILNHAAAMGRLDDVERHTMHNLFKFCHDNKEQLGDRQLFINSIPSCTLSDKEFEELCDNYSDILDRIVIEFTEQTEASRQQLDKVIERRDRRGFGIAIDDYGTGYSNISSLLTFMPNCVKIDRSLIMNIHEDKRKQHFAQNIIDYGHDNNFRVLAEGVEKSEELRALIGMGIDLIQGYLTARPAPKPVTMIRPDIRDKIRECNRISESVRVKKTFFTSEAQEISLMSLDFDNYTEVFVTSDECTLKGTEGYDSALTIRIKDGLDCTLRLVNAHLSCENNDACIIIGRGSRLTLEIVGDCALGGPVSVTAGAWLDIVGDGDLTMTSATNQSYGIGADPLSSYGGIGVHLCGKLDMKLDGECCIGIGGGYSNEMSRIDIDCNELNIELAGKHLVCVGSSESETAITVRNTKMKLSNRCVSGIAIGSSTGKITAVIENSELIYDASGDTIAGICSTASENSLAVLKHCNISMLMRAKNIVGIGSEQGAMSVLAENCDLNVVCEGAKAIGIGCFSTESTIALKECRGKVSVSSSQGAAVTAADGRLIIEGDKLECLYNA</sequence>
<dbReference type="SUPFAM" id="SSF53822">
    <property type="entry name" value="Periplasmic binding protein-like I"/>
    <property type="match status" value="1"/>
</dbReference>
<keyword evidence="2" id="KW-0238">DNA-binding</keyword>
<dbReference type="SUPFAM" id="SSF141868">
    <property type="entry name" value="EAL domain-like"/>
    <property type="match status" value="1"/>
</dbReference>
<dbReference type="PANTHER" id="PTHR33121:SF76">
    <property type="entry name" value="SIGNALING PROTEIN"/>
    <property type="match status" value="1"/>
</dbReference>
<dbReference type="AlphaFoldDB" id="E9SDG0"/>
<dbReference type="InterPro" id="IPR050706">
    <property type="entry name" value="Cyclic-di-GMP_PDE-like"/>
</dbReference>
<dbReference type="Gene3D" id="3.40.50.2300">
    <property type="match status" value="2"/>
</dbReference>
<evidence type="ECO:0000313" key="7">
    <source>
        <dbReference type="Proteomes" id="UP000004259"/>
    </source>
</evidence>
<dbReference type="Pfam" id="PF00563">
    <property type="entry name" value="EAL"/>
    <property type="match status" value="1"/>
</dbReference>
<dbReference type="GO" id="GO:0003677">
    <property type="term" value="F:DNA binding"/>
    <property type="evidence" value="ECO:0007669"/>
    <property type="project" value="UniProtKB-KW"/>
</dbReference>
<keyword evidence="7" id="KW-1185">Reference proteome</keyword>
<keyword evidence="1" id="KW-0805">Transcription regulation</keyword>
<dbReference type="eggNOG" id="COG1609">
    <property type="taxonomic scope" value="Bacteria"/>
</dbReference>
<feature type="domain" description="EAL" evidence="4">
    <location>
        <begin position="641"/>
        <end position="888"/>
    </location>
</feature>
<dbReference type="OrthoDB" id="9813903at2"/>
<protein>
    <submittedName>
        <fullName evidence="6">Diguanylate cyclase (GGDEF) domain protein</fullName>
    </submittedName>
</protein>
<dbReference type="Proteomes" id="UP000004259">
    <property type="component" value="Unassembled WGS sequence"/>
</dbReference>
<gene>
    <name evidence="6" type="ORF">CUS_7146</name>
</gene>
<keyword evidence="3" id="KW-0804">Transcription</keyword>
<name>E9SDG0_RUMAL</name>
<dbReference type="InterPro" id="IPR028082">
    <property type="entry name" value="Peripla_BP_I"/>
</dbReference>
<dbReference type="PROSITE" id="PS50887">
    <property type="entry name" value="GGDEF"/>
    <property type="match status" value="1"/>
</dbReference>
<dbReference type="Pfam" id="PF13377">
    <property type="entry name" value="Peripla_BP_3"/>
    <property type="match status" value="1"/>
</dbReference>
<dbReference type="Pfam" id="PF00990">
    <property type="entry name" value="GGDEF"/>
    <property type="match status" value="1"/>
</dbReference>
<evidence type="ECO:0000259" key="4">
    <source>
        <dbReference type="PROSITE" id="PS50883"/>
    </source>
</evidence>
<dbReference type="InterPro" id="IPR029787">
    <property type="entry name" value="Nucleotide_cyclase"/>
</dbReference>
<dbReference type="PROSITE" id="PS50883">
    <property type="entry name" value="EAL"/>
    <property type="match status" value="1"/>
</dbReference>
<dbReference type="CDD" id="cd06267">
    <property type="entry name" value="PBP1_LacI_sugar_binding-like"/>
    <property type="match status" value="1"/>
</dbReference>
<dbReference type="eggNOG" id="COG2200">
    <property type="taxonomic scope" value="Bacteria"/>
</dbReference>
<dbReference type="SMART" id="SM00052">
    <property type="entry name" value="EAL"/>
    <property type="match status" value="1"/>
</dbReference>
<dbReference type="InterPro" id="IPR000160">
    <property type="entry name" value="GGDEF_dom"/>
</dbReference>
<comment type="caution">
    <text evidence="6">The sequence shown here is derived from an EMBL/GenBank/DDBJ whole genome shotgun (WGS) entry which is preliminary data.</text>
</comment>
<dbReference type="PANTHER" id="PTHR33121">
    <property type="entry name" value="CYCLIC DI-GMP PHOSPHODIESTERASE PDEF"/>
    <property type="match status" value="1"/>
</dbReference>
<evidence type="ECO:0000259" key="5">
    <source>
        <dbReference type="PROSITE" id="PS50887"/>
    </source>
</evidence>
<dbReference type="InterPro" id="IPR043128">
    <property type="entry name" value="Rev_trsase/Diguanyl_cyclase"/>
</dbReference>
<organism evidence="6 7">
    <name type="scientific">Ruminococcus albus 8</name>
    <dbReference type="NCBI Taxonomy" id="246199"/>
    <lineage>
        <taxon>Bacteria</taxon>
        <taxon>Bacillati</taxon>
        <taxon>Bacillota</taxon>
        <taxon>Clostridia</taxon>
        <taxon>Eubacteriales</taxon>
        <taxon>Oscillospiraceae</taxon>
        <taxon>Ruminococcus</taxon>
    </lineage>
</organism>
<dbReference type="NCBIfam" id="TIGR00254">
    <property type="entry name" value="GGDEF"/>
    <property type="match status" value="1"/>
</dbReference>
<dbReference type="InterPro" id="IPR001633">
    <property type="entry name" value="EAL_dom"/>
</dbReference>
<reference evidence="6 7" key="1">
    <citation type="submission" date="2011-02" db="EMBL/GenBank/DDBJ databases">
        <authorList>
            <person name="Nelson K.E."/>
            <person name="Sutton G."/>
            <person name="Torralba M."/>
            <person name="Durkin S."/>
            <person name="Harkins D."/>
            <person name="Montgomery R."/>
            <person name="Ziemer C."/>
            <person name="Klaassens E."/>
            <person name="Ocuiv P."/>
            <person name="Morrison M."/>
        </authorList>
    </citation>
    <scope>NUCLEOTIDE SEQUENCE [LARGE SCALE GENOMIC DNA]</scope>
    <source>
        <strain evidence="6 7">8</strain>
    </source>
</reference>
<dbReference type="Gene3D" id="3.20.20.450">
    <property type="entry name" value="EAL domain"/>
    <property type="match status" value="1"/>
</dbReference>
<proteinExistence type="predicted"/>
<dbReference type="InterPro" id="IPR035919">
    <property type="entry name" value="EAL_sf"/>
</dbReference>
<dbReference type="CDD" id="cd01948">
    <property type="entry name" value="EAL"/>
    <property type="match status" value="1"/>
</dbReference>
<dbReference type="GO" id="GO:0071111">
    <property type="term" value="F:cyclic-guanylate-specific phosphodiesterase activity"/>
    <property type="evidence" value="ECO:0007669"/>
    <property type="project" value="InterPro"/>
</dbReference>
<dbReference type="RefSeq" id="WP_002850710.1">
    <property type="nucleotide sequence ID" value="NZ_ADKM02000091.1"/>
</dbReference>
<evidence type="ECO:0000256" key="2">
    <source>
        <dbReference type="ARBA" id="ARBA00023125"/>
    </source>
</evidence>